<reference evidence="3" key="1">
    <citation type="submission" date="2016-10" db="EMBL/GenBank/DDBJ databases">
        <authorList>
            <person name="Varghese N."/>
            <person name="Submissions S."/>
        </authorList>
    </citation>
    <scope>NUCLEOTIDE SEQUENCE [LARGE SCALE GENOMIC DNA]</scope>
    <source>
        <strain evidence="3">DSM 19183</strain>
    </source>
</reference>
<accession>A0A1H7N4G4</accession>
<keyword evidence="1" id="KW-1133">Transmembrane helix</keyword>
<dbReference type="EMBL" id="FNZU01000013">
    <property type="protein sequence ID" value="SEL18472.1"/>
    <property type="molecule type" value="Genomic_DNA"/>
</dbReference>
<keyword evidence="1" id="KW-0472">Membrane</keyword>
<dbReference type="STRING" id="426702.SAMN04488099_11375"/>
<feature type="transmembrane region" description="Helical" evidence="1">
    <location>
        <begin position="108"/>
        <end position="129"/>
    </location>
</feature>
<dbReference type="AlphaFoldDB" id="A0A1H7N4G4"/>
<evidence type="ECO:0000256" key="1">
    <source>
        <dbReference type="SAM" id="Phobius"/>
    </source>
</evidence>
<protein>
    <submittedName>
        <fullName evidence="2">Uncharacterized protein</fullName>
    </submittedName>
</protein>
<gene>
    <name evidence="2" type="ORF">SAMN04488099_11375</name>
</gene>
<sequence length="137" mass="15454">MIAVPPIFTVLHDAKQPPVLNAENGIRYLIPRSNLSGEFSCLSVYFHHPYTLWKKETLTTPVHCFSYLSTYSTKGWGIAQSYFNFSISFATNSTSVPTTTCMVFRPVFLSPGTFACLILFSFTLFMSFISSLRRVAQ</sequence>
<proteinExistence type="predicted"/>
<evidence type="ECO:0000313" key="3">
    <source>
        <dbReference type="Proteomes" id="UP000199081"/>
    </source>
</evidence>
<organism evidence="2 3">
    <name type="scientific">Alkalibacterium pelagium</name>
    <dbReference type="NCBI Taxonomy" id="426702"/>
    <lineage>
        <taxon>Bacteria</taxon>
        <taxon>Bacillati</taxon>
        <taxon>Bacillota</taxon>
        <taxon>Bacilli</taxon>
        <taxon>Lactobacillales</taxon>
        <taxon>Carnobacteriaceae</taxon>
        <taxon>Alkalibacterium</taxon>
    </lineage>
</organism>
<keyword evidence="1" id="KW-0812">Transmembrane</keyword>
<dbReference type="Proteomes" id="UP000199081">
    <property type="component" value="Unassembled WGS sequence"/>
</dbReference>
<evidence type="ECO:0000313" key="2">
    <source>
        <dbReference type="EMBL" id="SEL18472.1"/>
    </source>
</evidence>
<keyword evidence="3" id="KW-1185">Reference proteome</keyword>
<name>A0A1H7N4G4_9LACT</name>